<comment type="caution">
    <text evidence="1">The sequence shown here is derived from an EMBL/GenBank/DDBJ whole genome shotgun (WGS) entry which is preliminary data.</text>
</comment>
<dbReference type="Gene3D" id="3.60.10.10">
    <property type="entry name" value="Endonuclease/exonuclease/phosphatase"/>
    <property type="match status" value="1"/>
</dbReference>
<evidence type="ECO:0000313" key="2">
    <source>
        <dbReference type="Proteomes" id="UP000288805"/>
    </source>
</evidence>
<proteinExistence type="predicted"/>
<organism evidence="1 2">
    <name type="scientific">Vitis vinifera</name>
    <name type="common">Grape</name>
    <dbReference type="NCBI Taxonomy" id="29760"/>
    <lineage>
        <taxon>Eukaryota</taxon>
        <taxon>Viridiplantae</taxon>
        <taxon>Streptophyta</taxon>
        <taxon>Embryophyta</taxon>
        <taxon>Tracheophyta</taxon>
        <taxon>Spermatophyta</taxon>
        <taxon>Magnoliopsida</taxon>
        <taxon>eudicotyledons</taxon>
        <taxon>Gunneridae</taxon>
        <taxon>Pentapetalae</taxon>
        <taxon>rosids</taxon>
        <taxon>Vitales</taxon>
        <taxon>Vitaceae</taxon>
        <taxon>Viteae</taxon>
        <taxon>Vitis</taxon>
    </lineage>
</organism>
<reference evidence="1 2" key="1">
    <citation type="journal article" date="2018" name="PLoS Genet.">
        <title>Population sequencing reveals clonal diversity and ancestral inbreeding in the grapevine cultivar Chardonnay.</title>
        <authorList>
            <person name="Roach M.J."/>
            <person name="Johnson D.L."/>
            <person name="Bohlmann J."/>
            <person name="van Vuuren H.J."/>
            <person name="Jones S.J."/>
            <person name="Pretorius I.S."/>
            <person name="Schmidt S.A."/>
            <person name="Borneman A.R."/>
        </authorList>
    </citation>
    <scope>NUCLEOTIDE SEQUENCE [LARGE SCALE GENOMIC DNA]</scope>
    <source>
        <strain evidence="2">cv. Chardonnay</strain>
        <tissue evidence="1">Leaf</tissue>
    </source>
</reference>
<dbReference type="PANTHER" id="PTHR33710">
    <property type="entry name" value="BNAC02G09200D PROTEIN"/>
    <property type="match status" value="1"/>
</dbReference>
<dbReference type="PANTHER" id="PTHR33710:SF71">
    <property type="entry name" value="ENDONUCLEASE_EXONUCLEASE_PHOSPHATASE DOMAIN-CONTAINING PROTEIN"/>
    <property type="match status" value="1"/>
</dbReference>
<accession>A0A438FB83</accession>
<dbReference type="AlphaFoldDB" id="A0A438FB83"/>
<gene>
    <name evidence="1" type="ORF">CK203_099688</name>
</gene>
<dbReference type="InterPro" id="IPR036691">
    <property type="entry name" value="Endo/exonu/phosph_ase_sf"/>
</dbReference>
<sequence>MWRFSEVIDDLDLRDLSLQRGPFTWSGGLNSQSMSRLDRFLVTKDWECHFSGVVQYTLRRPVFDHFPILLDREGVRRGLTPFCFKNVLEGAIGDEDAARLEEAFNEKKVFSALFELNRDKAPGPDGFSIAF</sequence>
<name>A0A438FB83_VITVI</name>
<dbReference type="Proteomes" id="UP000288805">
    <property type="component" value="Unassembled WGS sequence"/>
</dbReference>
<evidence type="ECO:0008006" key="3">
    <source>
        <dbReference type="Google" id="ProtNLM"/>
    </source>
</evidence>
<protein>
    <recommendedName>
        <fullName evidence="3">Endonuclease/exonuclease/phosphatase domain-containing protein</fullName>
    </recommendedName>
</protein>
<evidence type="ECO:0000313" key="1">
    <source>
        <dbReference type="EMBL" id="RVW57247.1"/>
    </source>
</evidence>
<dbReference type="SUPFAM" id="SSF56219">
    <property type="entry name" value="DNase I-like"/>
    <property type="match status" value="1"/>
</dbReference>
<dbReference type="EMBL" id="QGNW01001061">
    <property type="protein sequence ID" value="RVW57247.1"/>
    <property type="molecule type" value="Genomic_DNA"/>
</dbReference>